<accession>A0A0D3G4X8</accession>
<dbReference type="InterPro" id="IPR004158">
    <property type="entry name" value="DUF247_pln"/>
</dbReference>
<dbReference type="AlphaFoldDB" id="A0A0D3G4X8"/>
<sequence length="451" mass="50809">MAVASLESSVEATLDALRGDQWRARQPFTIFRVPANVRESNRTSYEPRVVSIGPYYHGGAALRTIEDHKWHYLQGLLSRHAGDGSVAAVSASTLVAEIRTLEARARACYSERPAGLASDDFILMLLLDGCFILEFLLKWHAKEPDALCDAGRGLTLVPAAADLLLMENQIPFFVLERLYGAVTGGGAQHDRESLLHLFVKYLGSEDEEPMRWPSGDWEVHHLLHLYYQSFIPNRTPPRSRRGPRSDRRTITRTPRVIPCATEMREAGVQFVAARSPAAAAGGTRYDVAFDARWGVMEIPTVLIDDARRPLLANLLAFEQSQRGEEEGLLSSYVALMSHLIVTARDVELLRRRGVVVNLLDNDEEAARFFNRLDDCHPAGYDSQAFSGLYDDVTRYCGTWWHSHMAGLRRNYFPSPWSAISVAVATFGKKNEYRNRYIIEISSQRFANFIYN</sequence>
<protein>
    <submittedName>
        <fullName evidence="1">Uncharacterized protein</fullName>
    </submittedName>
</protein>
<dbReference type="EnsemblPlants" id="OBART05G08480.1">
    <property type="protein sequence ID" value="OBART05G08480.1"/>
    <property type="gene ID" value="OBART05G08480"/>
</dbReference>
<organism evidence="1">
    <name type="scientific">Oryza barthii</name>
    <dbReference type="NCBI Taxonomy" id="65489"/>
    <lineage>
        <taxon>Eukaryota</taxon>
        <taxon>Viridiplantae</taxon>
        <taxon>Streptophyta</taxon>
        <taxon>Embryophyta</taxon>
        <taxon>Tracheophyta</taxon>
        <taxon>Spermatophyta</taxon>
        <taxon>Magnoliopsida</taxon>
        <taxon>Liliopsida</taxon>
        <taxon>Poales</taxon>
        <taxon>Poaceae</taxon>
        <taxon>BOP clade</taxon>
        <taxon>Oryzoideae</taxon>
        <taxon>Oryzeae</taxon>
        <taxon>Oryzinae</taxon>
        <taxon>Oryza</taxon>
    </lineage>
</organism>
<dbReference type="Proteomes" id="UP000026960">
    <property type="component" value="Chromosome 5"/>
</dbReference>
<dbReference type="eggNOG" id="ENOG502RY48">
    <property type="taxonomic scope" value="Eukaryota"/>
</dbReference>
<dbReference type="Pfam" id="PF03140">
    <property type="entry name" value="DUF247"/>
    <property type="match status" value="1"/>
</dbReference>
<dbReference type="Gramene" id="OBART05G08480.1">
    <property type="protein sequence ID" value="OBART05G08480.1"/>
    <property type="gene ID" value="OBART05G08480"/>
</dbReference>
<evidence type="ECO:0000313" key="2">
    <source>
        <dbReference type="Proteomes" id="UP000026960"/>
    </source>
</evidence>
<reference evidence="1" key="1">
    <citation type="journal article" date="2009" name="Rice">
        <title>De Novo Next Generation Sequencing of Plant Genomes.</title>
        <authorList>
            <person name="Rounsley S."/>
            <person name="Marri P.R."/>
            <person name="Yu Y."/>
            <person name="He R."/>
            <person name="Sisneros N."/>
            <person name="Goicoechea J.L."/>
            <person name="Lee S.J."/>
            <person name="Angelova A."/>
            <person name="Kudrna D."/>
            <person name="Luo M."/>
            <person name="Affourtit J."/>
            <person name="Desany B."/>
            <person name="Knight J."/>
            <person name="Niazi F."/>
            <person name="Egholm M."/>
            <person name="Wing R.A."/>
        </authorList>
    </citation>
    <scope>NUCLEOTIDE SEQUENCE [LARGE SCALE GENOMIC DNA]</scope>
    <source>
        <strain evidence="1">cv. IRGC 105608</strain>
    </source>
</reference>
<proteinExistence type="predicted"/>
<dbReference type="HOGENOM" id="CLU_020188_0_4_1"/>
<dbReference type="PANTHER" id="PTHR31170:SF18">
    <property type="entry name" value="(WILD MALAYSIAN BANANA) HYPOTHETICAL PROTEIN"/>
    <property type="match status" value="1"/>
</dbReference>
<dbReference type="STRING" id="65489.A0A0D3G4X8"/>
<dbReference type="PaxDb" id="65489-OBART05G08480.1"/>
<keyword evidence="2" id="KW-1185">Reference proteome</keyword>
<dbReference type="PANTHER" id="PTHR31170">
    <property type="entry name" value="BNAC04G53230D PROTEIN"/>
    <property type="match status" value="1"/>
</dbReference>
<name>A0A0D3G4X8_9ORYZ</name>
<evidence type="ECO:0000313" key="1">
    <source>
        <dbReference type="EnsemblPlants" id="OBART05G08480.1"/>
    </source>
</evidence>
<reference evidence="1" key="2">
    <citation type="submission" date="2015-03" db="UniProtKB">
        <authorList>
            <consortium name="EnsemblPlants"/>
        </authorList>
    </citation>
    <scope>IDENTIFICATION</scope>
</reference>